<evidence type="ECO:0000313" key="2">
    <source>
        <dbReference type="EMBL" id="PCJ03462.1"/>
    </source>
</evidence>
<dbReference type="InterPro" id="IPR054105">
    <property type="entry name" value="WHD_NrtR"/>
</dbReference>
<dbReference type="SUPFAM" id="SSF55811">
    <property type="entry name" value="Nudix"/>
    <property type="match status" value="1"/>
</dbReference>
<dbReference type="InterPro" id="IPR011213">
    <property type="entry name" value="NMN_biosyn"/>
</dbReference>
<dbReference type="Gene3D" id="3.90.79.10">
    <property type="entry name" value="Nucleoside Triphosphate Pyrophosphohydrolase"/>
    <property type="match status" value="1"/>
</dbReference>
<feature type="domain" description="NrtR DNA-binding winged helix" evidence="1">
    <location>
        <begin position="246"/>
        <end position="304"/>
    </location>
</feature>
<name>A0A2A4Z8Z3_9PROT</name>
<dbReference type="Gene3D" id="1.10.10.10">
    <property type="entry name" value="Winged helix-like DNA-binding domain superfamily/Winged helix DNA-binding domain"/>
    <property type="match status" value="1"/>
</dbReference>
<dbReference type="AlphaFoldDB" id="A0A2A4Z8Z3"/>
<dbReference type="EMBL" id="NVUS01000002">
    <property type="protein sequence ID" value="PCJ03462.1"/>
    <property type="molecule type" value="Genomic_DNA"/>
</dbReference>
<gene>
    <name evidence="2" type="ORF">COB13_02230</name>
</gene>
<dbReference type="InterPro" id="IPR036390">
    <property type="entry name" value="WH_DNA-bd_sf"/>
</dbReference>
<dbReference type="Pfam" id="PF21906">
    <property type="entry name" value="WHD_NrtR"/>
    <property type="match status" value="1"/>
</dbReference>
<dbReference type="PIRSF" id="PIRSF019423">
    <property type="entry name" value="NMN_biosyn"/>
    <property type="match status" value="1"/>
</dbReference>
<reference key="1">
    <citation type="submission" date="2017-08" db="EMBL/GenBank/DDBJ databases">
        <title>A dynamic microbial community with high functional redundancy inhabits the cold, oxic subseafloor aquifer.</title>
        <authorList>
            <person name="Tully B.J."/>
            <person name="Wheat C.G."/>
            <person name="Glazer B.T."/>
            <person name="Huber J.A."/>
        </authorList>
    </citation>
    <scope>NUCLEOTIDE SEQUENCE [LARGE SCALE GENOMIC DNA]</scope>
</reference>
<accession>A0A2A4Z8Z3</accession>
<protein>
    <submittedName>
        <fullName evidence="2">NAD regulator</fullName>
    </submittedName>
</protein>
<sequence>MSSSTQNNNQYENIIIDLNAVILSLNMDREDSLTVLTISEAKNLLPWGAYHPNIHKTMEQGLRHWVKSQTDIDLNYVEQLYTYGDSGRFSYGDPNRHIITTGYLTFIEPHLRQKQAYQQWSGIYQHFPWEDFRQGRPAMLDNFILPKLYEWSDGKDTDERINRCFGQKDDVWQEENILQRFELMYEAKLVFEAIRDADASMTPDIIISQDKLDLPTGRYMQYDHRRILATALGRIRSKIKHRPVIFDLMPKMFTLFELQKSTEAILGYYLHKQNFRRFVERENLVSKTGEIRPQPSGRPAQLYEYNKQLINSPHLQGLKIGNSGTAY</sequence>
<dbReference type="InterPro" id="IPR036388">
    <property type="entry name" value="WH-like_DNA-bd_sf"/>
</dbReference>
<reference evidence="2" key="2">
    <citation type="journal article" date="2018" name="ISME J.">
        <title>A dynamic microbial community with high functional redundancy inhabits the cold, oxic subseafloor aquifer.</title>
        <authorList>
            <person name="Tully B.J."/>
            <person name="Wheat C.G."/>
            <person name="Glazer B.T."/>
            <person name="Huber J.A."/>
        </authorList>
    </citation>
    <scope>NUCLEOTIDE SEQUENCE</scope>
    <source>
        <strain evidence="2">NORP83</strain>
    </source>
</reference>
<comment type="caution">
    <text evidence="2">The sequence shown here is derived from an EMBL/GenBank/DDBJ whole genome shotgun (WGS) entry which is preliminary data.</text>
</comment>
<organism evidence="2">
    <name type="scientific">OCS116 cluster bacterium</name>
    <dbReference type="NCBI Taxonomy" id="2030921"/>
    <lineage>
        <taxon>Bacteria</taxon>
        <taxon>Pseudomonadati</taxon>
        <taxon>Pseudomonadota</taxon>
        <taxon>Alphaproteobacteria</taxon>
        <taxon>OCS116 cluster</taxon>
    </lineage>
</organism>
<dbReference type="InterPro" id="IPR015797">
    <property type="entry name" value="NUDIX_hydrolase-like_dom_sf"/>
</dbReference>
<dbReference type="SUPFAM" id="SSF46785">
    <property type="entry name" value="Winged helix' DNA-binding domain"/>
    <property type="match status" value="1"/>
</dbReference>
<proteinExistence type="predicted"/>
<evidence type="ECO:0000259" key="1">
    <source>
        <dbReference type="Pfam" id="PF21906"/>
    </source>
</evidence>